<feature type="compositionally biased region" description="Basic and acidic residues" evidence="2">
    <location>
        <begin position="1852"/>
        <end position="1863"/>
    </location>
</feature>
<feature type="region of interest" description="Disordered" evidence="2">
    <location>
        <begin position="3107"/>
        <end position="3131"/>
    </location>
</feature>
<feature type="compositionally biased region" description="Basic and acidic residues" evidence="2">
    <location>
        <begin position="4008"/>
        <end position="4019"/>
    </location>
</feature>
<feature type="compositionally biased region" description="Polar residues" evidence="2">
    <location>
        <begin position="4023"/>
        <end position="4039"/>
    </location>
</feature>
<feature type="compositionally biased region" description="Polar residues" evidence="2">
    <location>
        <begin position="3993"/>
        <end position="4007"/>
    </location>
</feature>
<feature type="region of interest" description="Disordered" evidence="2">
    <location>
        <begin position="3252"/>
        <end position="3288"/>
    </location>
</feature>
<dbReference type="EMBL" id="CDMZ01004581">
    <property type="protein sequence ID" value="CUC10568.1"/>
    <property type="molecule type" value="Genomic_DNA"/>
</dbReference>
<protein>
    <submittedName>
        <fullName evidence="3">Uncharacterized protein</fullName>
    </submittedName>
</protein>
<feature type="compositionally biased region" description="Basic and acidic residues" evidence="2">
    <location>
        <begin position="1"/>
        <end position="37"/>
    </location>
</feature>
<feature type="region of interest" description="Disordered" evidence="2">
    <location>
        <begin position="2437"/>
        <end position="2471"/>
    </location>
</feature>
<feature type="region of interest" description="Disordered" evidence="2">
    <location>
        <begin position="581"/>
        <end position="608"/>
    </location>
</feature>
<feature type="region of interest" description="Disordered" evidence="2">
    <location>
        <begin position="2976"/>
        <end position="3003"/>
    </location>
</feature>
<name>A0A0K6SAB4_9ALVE</name>
<feature type="compositionally biased region" description="Polar residues" evidence="2">
    <location>
        <begin position="3558"/>
        <end position="3570"/>
    </location>
</feature>
<feature type="compositionally biased region" description="Polar residues" evidence="2">
    <location>
        <begin position="3458"/>
        <end position="3473"/>
    </location>
</feature>
<feature type="compositionally biased region" description="Basic and acidic residues" evidence="2">
    <location>
        <begin position="2437"/>
        <end position="2448"/>
    </location>
</feature>
<feature type="region of interest" description="Disordered" evidence="2">
    <location>
        <begin position="199"/>
        <end position="405"/>
    </location>
</feature>
<feature type="compositionally biased region" description="Basic and acidic residues" evidence="2">
    <location>
        <begin position="4197"/>
        <end position="4215"/>
    </location>
</feature>
<feature type="region of interest" description="Disordered" evidence="2">
    <location>
        <begin position="4468"/>
        <end position="4487"/>
    </location>
</feature>
<feature type="compositionally biased region" description="Basic and acidic residues" evidence="2">
    <location>
        <begin position="3806"/>
        <end position="3818"/>
    </location>
</feature>
<feature type="compositionally biased region" description="Basic and acidic residues" evidence="2">
    <location>
        <begin position="4045"/>
        <end position="4061"/>
    </location>
</feature>
<feature type="region of interest" description="Disordered" evidence="2">
    <location>
        <begin position="3315"/>
        <end position="3368"/>
    </location>
</feature>
<feature type="compositionally biased region" description="Polar residues" evidence="2">
    <location>
        <begin position="4596"/>
        <end position="4610"/>
    </location>
</feature>
<feature type="region of interest" description="Disordered" evidence="2">
    <location>
        <begin position="4279"/>
        <end position="4459"/>
    </location>
</feature>
<feature type="compositionally biased region" description="Polar residues" evidence="2">
    <location>
        <begin position="67"/>
        <end position="85"/>
    </location>
</feature>
<feature type="compositionally biased region" description="Basic and acidic residues" evidence="2">
    <location>
        <begin position="2038"/>
        <end position="2054"/>
    </location>
</feature>
<feature type="compositionally biased region" description="Low complexity" evidence="2">
    <location>
        <begin position="4763"/>
        <end position="4775"/>
    </location>
</feature>
<feature type="compositionally biased region" description="Low complexity" evidence="2">
    <location>
        <begin position="1889"/>
        <end position="1901"/>
    </location>
</feature>
<feature type="compositionally biased region" description="Low complexity" evidence="2">
    <location>
        <begin position="122"/>
        <end position="138"/>
    </location>
</feature>
<feature type="compositionally biased region" description="Polar residues" evidence="2">
    <location>
        <begin position="2765"/>
        <end position="2774"/>
    </location>
</feature>
<feature type="compositionally biased region" description="Basic and acidic residues" evidence="2">
    <location>
        <begin position="591"/>
        <end position="600"/>
    </location>
</feature>
<feature type="compositionally biased region" description="Low complexity" evidence="2">
    <location>
        <begin position="3255"/>
        <end position="3265"/>
    </location>
</feature>
<feature type="region of interest" description="Disordered" evidence="2">
    <location>
        <begin position="3384"/>
        <end position="3653"/>
    </location>
</feature>
<feature type="compositionally biased region" description="Basic and acidic residues" evidence="2">
    <location>
        <begin position="2323"/>
        <end position="2335"/>
    </location>
</feature>
<feature type="region of interest" description="Disordered" evidence="2">
    <location>
        <begin position="517"/>
        <end position="563"/>
    </location>
</feature>
<feature type="region of interest" description="Disordered" evidence="2">
    <location>
        <begin position="2760"/>
        <end position="2876"/>
    </location>
</feature>
<feature type="region of interest" description="Disordered" evidence="2">
    <location>
        <begin position="1"/>
        <end position="176"/>
    </location>
</feature>
<feature type="region of interest" description="Disordered" evidence="2">
    <location>
        <begin position="4686"/>
        <end position="4725"/>
    </location>
</feature>
<feature type="compositionally biased region" description="Low complexity" evidence="2">
    <location>
        <begin position="40"/>
        <end position="50"/>
    </location>
</feature>
<feature type="compositionally biased region" description="Basic residues" evidence="2">
    <location>
        <begin position="4166"/>
        <end position="4188"/>
    </location>
</feature>
<feature type="compositionally biased region" description="Low complexity" evidence="2">
    <location>
        <begin position="520"/>
        <end position="531"/>
    </location>
</feature>
<feature type="compositionally biased region" description="Polar residues" evidence="2">
    <location>
        <begin position="3530"/>
        <end position="3539"/>
    </location>
</feature>
<feature type="compositionally biased region" description="Basic and acidic residues" evidence="2">
    <location>
        <begin position="3864"/>
        <end position="3875"/>
    </location>
</feature>
<feature type="compositionally biased region" description="Low complexity" evidence="2">
    <location>
        <begin position="150"/>
        <end position="176"/>
    </location>
</feature>
<feature type="compositionally biased region" description="Basic and acidic residues" evidence="2">
    <location>
        <begin position="3475"/>
        <end position="3504"/>
    </location>
</feature>
<feature type="compositionally biased region" description="Polar residues" evidence="2">
    <location>
        <begin position="388"/>
        <end position="398"/>
    </location>
</feature>
<feature type="compositionally biased region" description="Basic and acidic residues" evidence="2">
    <location>
        <begin position="2092"/>
        <end position="2101"/>
    </location>
</feature>
<keyword evidence="1" id="KW-0175">Coiled coil</keyword>
<feature type="compositionally biased region" description="Polar residues" evidence="2">
    <location>
        <begin position="3190"/>
        <end position="3199"/>
    </location>
</feature>
<feature type="compositionally biased region" description="Low complexity" evidence="2">
    <location>
        <begin position="3391"/>
        <end position="3404"/>
    </location>
</feature>
<feature type="region of interest" description="Disordered" evidence="2">
    <location>
        <begin position="4596"/>
        <end position="4647"/>
    </location>
</feature>
<feature type="region of interest" description="Disordered" evidence="2">
    <location>
        <begin position="2524"/>
        <end position="2547"/>
    </location>
</feature>
<feature type="compositionally biased region" description="Basic and acidic residues" evidence="2">
    <location>
        <begin position="3540"/>
        <end position="3557"/>
    </location>
</feature>
<feature type="compositionally biased region" description="Polar residues" evidence="2">
    <location>
        <begin position="2816"/>
        <end position="2825"/>
    </location>
</feature>
<accession>A0A0K6SAB4</accession>
<feature type="compositionally biased region" description="Basic and acidic residues" evidence="2">
    <location>
        <begin position="1073"/>
        <end position="1085"/>
    </location>
</feature>
<feature type="compositionally biased region" description="Low complexity" evidence="2">
    <location>
        <begin position="3320"/>
        <end position="3360"/>
    </location>
</feature>
<feature type="compositionally biased region" description="Low complexity" evidence="2">
    <location>
        <begin position="4686"/>
        <end position="4697"/>
    </location>
</feature>
<reference evidence="3" key="1">
    <citation type="submission" date="2014-11" db="EMBL/GenBank/DDBJ databases">
        <title>Molecular phylogeny of cliff fern family Woodsiaceae with morphological implications.</title>
        <authorList>
            <person name="Shao Y.-Z."/>
            <person name="Wei R."/>
            <person name="Zhang X.-C."/>
        </authorList>
    </citation>
    <scope>NUCLEOTIDE SEQUENCE</scope>
</reference>
<feature type="region of interest" description="Disordered" evidence="2">
    <location>
        <begin position="1027"/>
        <end position="1094"/>
    </location>
</feature>
<feature type="compositionally biased region" description="Basic and acidic residues" evidence="2">
    <location>
        <begin position="4087"/>
        <end position="4105"/>
    </location>
</feature>
<feature type="region of interest" description="Disordered" evidence="2">
    <location>
        <begin position="3161"/>
        <end position="3210"/>
    </location>
</feature>
<feature type="compositionally biased region" description="Polar residues" evidence="2">
    <location>
        <begin position="4431"/>
        <end position="4441"/>
    </location>
</feature>
<feature type="compositionally biased region" description="Basic and acidic residues" evidence="2">
    <location>
        <begin position="199"/>
        <end position="212"/>
    </location>
</feature>
<evidence type="ECO:0000256" key="2">
    <source>
        <dbReference type="SAM" id="MobiDB-lite"/>
    </source>
</evidence>
<feature type="region of interest" description="Disordered" evidence="2">
    <location>
        <begin position="2320"/>
        <end position="2397"/>
    </location>
</feature>
<feature type="region of interest" description="Disordered" evidence="2">
    <location>
        <begin position="652"/>
        <end position="722"/>
    </location>
</feature>
<feature type="region of interest" description="Disordered" evidence="2">
    <location>
        <begin position="1136"/>
        <end position="1169"/>
    </location>
</feature>
<feature type="compositionally biased region" description="Low complexity" evidence="2">
    <location>
        <begin position="354"/>
        <end position="369"/>
    </location>
</feature>
<evidence type="ECO:0000256" key="1">
    <source>
        <dbReference type="SAM" id="Coils"/>
    </source>
</evidence>
<feature type="compositionally biased region" description="Basic and acidic residues" evidence="2">
    <location>
        <begin position="250"/>
        <end position="265"/>
    </location>
</feature>
<feature type="region of interest" description="Disordered" evidence="2">
    <location>
        <begin position="4753"/>
        <end position="4775"/>
    </location>
</feature>
<feature type="compositionally biased region" description="Basic and acidic residues" evidence="2">
    <location>
        <begin position="654"/>
        <end position="666"/>
    </location>
</feature>
<feature type="region of interest" description="Disordered" evidence="2">
    <location>
        <begin position="1450"/>
        <end position="1470"/>
    </location>
</feature>
<sequence length="4946" mass="543980">MDEEHRKVIGREMKEEEEREKAEKERQEEKRLRREAGELSSSSASSSSSSLVPPSNCEDLDEHQKNKLNMSKSPRGSTKLQNRSRTVGFAAALGARGSGRLSASFRSGGHRGSARMSVTQDLSGLRRSTGGLSSSARAEALKKNMMMSFSQQAASPRLSASAAPENPFSLSSSVRLNSTSLSRTSSLFAKPLDQVKNFREKTGGGVSRERSGSRRASSVGADGKLTIRRLSSKGATGKSPQRKLSKHSSVPKDKSKNRTSPKDLPEFLLPQKTKTFSPSDLFCSPQIEPVRDSDGRRAGSSPQRIPTPSDVASLPPQEAGMMKDEAQKRRGRWGLHTAPSPFKLPDRHQHSEGSSPRSPRSPLSTSRLPFHGNASRFAQGLSSPPGETGQQPPSSTSPDAWKSLDLRGPSAQRDLEAFYRRLDRIFDQGSEESSEEEKQEEGEENSNKTPGSKKQRAQRENRPTSSNAFTGLHIATGDLSDCRGLMEENTHHACDPRSLHPQAQRLYEAFCNQAVQQKFPSQSHQAASSSPERPHGRTSRESSPIRKKVKEKDPSPSRLNSYTLGNADDICQLIRAIQMERSRQTAQIPEAEPKNRGDAKGEDEEENVMRRIRERRVATPESPLLSHWRDVKLSETSFQEAGRGIMHAVATKRGLSEAKGEGDGRTLQKRPFTEGGYRLHPSSISSGGKPSVSPEREARHSPPITRGGRRPQSIPHPLRHSPLGTFLDSLEVHREKRKRKDAFKDFMPPLLRALKGMPQSECSRGGQCVSWQFRVRRRLRALLSSTAPTKFDTHRTRLLNLAKKQAAYDFFFLHQEIVEEMTTDFREASKAVWNATEMTHMLEAHPEAFFEILADTLDMEQKLDYFKRMTMESLLEEAGVDPRDAAKEAKKVALDAEAEAQTASLLARVRTLTASVFYSRVFDAVDRDGTPTIDLFRAAVAGAVIARVCRDTTLWKSMQLWLGIVESGRTVLQKSTAVDCATSTLMEFIKKLQEDAIDYLMNKEEKRLTEKALTLWRQRDPLDVAMQVRKTGRPGIGKGQRKGSMPDAGNPPKSPDLGFVKGAILKPKQPRAATKDGKEKSEAEKKKKQSLWARVSNHHKALLRDLVKRGKEEAKKQREKLKKELFGRILGEKNQAAKLVEDEEEEERERAEKEKDSESEDSDVEVAPSDARDVFECSIKEALSPEFDPLDFFKKATVKDVKEKVVRRHLGVQKLMEIYDRHGFFVRKKLLPRSALPPNERRIIEEQEKAEEDARRKILLLKSQKSATQSYLNRRIKEASIERTDRILQMQALVGKLRQTKQQLLEQLEPLQKLHHTLRTQQDIRDRTVALIDKESVTEKLRPLLIKCADKSRNAGAHQEVVTRKFTAKGVEVAILPGSRHFAEECVTGILERAAETFKAEMDLALEYTLQEANIGRKGSGASCAHCLEMLSEVKSKLEVIGRLRPVSSVEASGATPGSPTKGHTLGFEHEFFPSSPTHRKIVLENLYVLPPRCARLTREHGPVFQAVKAMMQEAERAAVVASRLTYVVKALTAQRTFAAMTDARAGMTDEQVAMRQKDLENRIVMFELLLDEEESTAIVFASLALAICRAVLREVLIIRRNASAPRLMAYHTFAENRYARILRPMHRLVDSALQGAALRQRDEVAVEEQSAVAVSADLGLRVGFAKFTKTCRSALLMFLSQSIQAAEDKSDELAETLEALGALHPHLGRLRAAMRGQSLVNSLGIELAPQLQLEFPINYLEVNIKAHRTLSLMRRFAHVRLSTLLRKKWRIRDAQEVIEVYVFGAFRKMSTEAATDCVERLVAQGLGREEITKLIQERQKRLLGRHGVQALKDLERAEYDDKNRKKGQKLKRQESRRARKEGGLPGGEEGEGEEGDPFFKGLGDSDSDQSFVSSSSSASSSFSKFRKELFADDPFLAEAQLSLPEQEDDVDSEAERAARLLMFQRQMEEAEKEPEVEVGEVSPAGKALRSLEAGTIPCKRPSALRGYSSFVLPREVPKMGEDDDQEGESAAMRDDLGRVPLPRPQGFSPSPSPRGIFKTERTESRVDKGLQEKEVDDEDREAKGGEPLGVSFAEELIPPAGLRLPTPADSQKMKGEKEKAQPVAIASIEETRRFSQPPIGVAEKFAGQGLLPSAMGLMEQYERLDETPPLSPATTESPPESDLFQLPDGSGSNTSMQRLMNELKDAEDKAAAHNELVISSIPSLPDDIRSPGLSVRQGLTLNLPIGLQRQVSQELADIHSTRHNAAAVNFQFLRQRGFSCPPLKFGERAEQDDIDALDAFSERGQFLREGEGSREERSARQIKRAAYFPKFDPSLWSRHSLTKADEQKKNETASKRPSMLQPFKRSPQIGAGKRSATSPRSRKPRRSLLQFDGSDDEQEEKKEDKPSGPALKAAAQAAAFVAPKQKAMSVVDFNARAEGHRIGPARGQMQGAYMVQERKGETHRNSETSDVSDFSPRPSSKQKKKEQELKETAYQRRLRLLAARRRHFVSGIKEKEEEAKREQALPMGRFELANLVRQRFNFLKRSDSQSPTSSRGKQSRRIQRGRDGHMKYFRLFDMRNRYMNLHMRGWKQGGTGSRRMRQQNAAAEALYRSLVEAFSIQSRQPENSSVAPWPGLGRKSAAHLPSHFSRRLPWSSDSPIRVLSPGSDSPLVQGDPKKLMTQKGKALSQPDLLLQKKNSKEIGCQADETLLGMQTETRENEGEGRSPPQKVRPHSAPPAREVLPLPPRLIDIRLVDENSKKSAAAGSSPRRTQLVLLNTRGGEFQNQRASTRGSPMPALSGRNARVTAMETVKTGPIAPPPSRTSMLPDPRPEFISTSHTQPTAPVSAPPISAIQRAVTSQEQKQKTPQRTPTPKTGSPPRPTTSSPRAPPLNDAFLGALRPRAKTASSRVFAATHDFEDVGGPRTVHGARRQQLAFVAVRRHWQKRRDAEELRAVSTGLRVRVRDYEGATRRARFVRTSSRKGTHAEGYRKVVGQEGQQDTPVSLSSRPRTFPQSSLFADPSEMMAGPAVTVEGGMQKHAAFVEQVKADDGYSTDWQEAEDLGVESRSEADASTSHRHTPRPQMYSRAVGSPLSSPSPVLTRDRGIGTRERERRDLVRFLARTRKKVASIPSSRPATRGEGDSSVSGSAPNALLVLTGIRTSKAPLVARVKPRTRKLLHAWGQRAGTPKESTSHTPTPEEPDREQNSKEIQSLQSAQRPLFAQSHLPSKPQIKTTAVFRRARTFTLASGGGMVLAPVSLRPFAPPPLPPPPLAASAVSNSSPLDSPIQPVEAREGTDSPDQELMDDPSVILQPSASDFDALAVALRKRPLAFHNTPMASRGPSRGARGRGPTPSRCGSAGRQSASRSSRPVSVNRNSRGWPAPLAPLSLTENENVGFSVLSFKDPASLTQPQGRPQTTQRPPIAAPAMPPPPKQAEAFGPKSREQTTPNQGVPVTSRKELTPKPSTFEAPDPGGDQTLSSFQIQPAGTSGAQKDVERSKETPTEKLADSNKRVRTPTKKETTRTVWTGRLPERPCMALKAQAEGGSQRVLSPVSSAPTERERGRSPLVGVEREKQQSVPSHQTQSRESPNPPAMTAEAEERKEGEIGAPHLLSGNRRKKAHSQSPKRETKPNPSPNRNVPLEPLRIRSPGAVGPDAPLRHPQPSPPIAIPPLNLNEEGKQLRAGIARRSSFFREIRKPAPPRTRESLVAHCQTQRDQTRRLSAVVVRNFAGVGLAEAELKRQTARAAAESAASQPAVLPLAKVRHYSSRVEARVESGVKTLRAVRQRMLDALRESEDESGVSADGEEEEEGLGGDEVYVSSDSEGSHRDDPGEARDAPLSPSPKFNQQRKESSTDSIGSSRSRKDEQITGRAAENQLEVVEPDDRSSDVETRGEALGAGAEQRDILVSHPHVSEVVAPSAPPGRPLPSPPVQGTAERPTPAARPGTVGGPGTRSFRKQQSKKEEDGLGLHHQSSPLSPHVEETDSESETQTEAAGMKGAPKEFREVEAGCQTRSEGLSDVSPAQSNKEKGQTREELPSHCTEGSSSIESSRAQTSECTALPLHSEDPQKSHPPKVKSDGDCPAVEEPPNIPINSVPAPKPPTSKGQEKLWRTQTSREREEEQHAVTSRAISTAVGGPRPTNQQQSRERVEDAIAGVLPLPSLHSADFLQSQSDTESSREDGAAARRRRIKDRSKHTRPGIHPKSRRGGPYGHLGLSDREVSEFEDFVRDRLSDSENLPGASKKKKTPNSPTGQAAPRPQPAGNIPEEANAEAAFLAKTRYVYNPIVDSGVEFADALGEEAGGVSDEKGQDETRQGGDSVSFNPERAAEASREGSPGRKKTAAERSLGRKTDNPLGYRKGRSLYKMADACTPSIHSGVPLPRSRAKGPPVLYEPISVPTLHFPPPPSSGSRQGKGMDGDTQKPGIPLSRPPPISMKPQTAGLAACAQPSKPRQSEQQGSKEVSPAGPSFSDSSGAFLSSIFRPGTAPFPLLARTASPSSPNHLLFPPAVTVGTAQKRTETADARDSDRQQLTSAIAGSVVEAAEIANGFRRSPGCRLDGASQATPHWQTKQTKERVGLQADSSRGRGDHELVKEKSFGDDLTKCMRLLSSRNCPQSSVPPATAENFSNPNPFPPTRLTTGVPFSPASPPSRPFGALPRPRERRGAAAITASFRAQTAATASGWSRQPFVMRRDYVLPDAPTCASAFSPSDANSPASPRSPPRHPQPPRERRKTGTSSRAKPSPTLLLDELQSFMKETSDALDALAVKVNQGETEAGGPASTLPQVPLQKQPPQRLKSSLKTSQQIRSAKRAEGKHMRINFDKDPNEYICRASDDVTKVTVMVAENDDSLTGVCKMCIPADDTGMVSNLFDWSKYINWREDFWPGEMAFQDNKGRKARNLRVSLTSGSVVPSDGSITKEFPVYGYTAGGGQQTVMMECLCVDATFGRVPTFSSKAGASAKIFKLVH</sequence>
<feature type="compositionally biased region" description="Acidic residues" evidence="2">
    <location>
        <begin position="429"/>
        <end position="444"/>
    </location>
</feature>
<feature type="compositionally biased region" description="Basic and acidic residues" evidence="2">
    <location>
        <begin position="3083"/>
        <end position="3093"/>
    </location>
</feature>
<feature type="compositionally biased region" description="Basic and acidic residues" evidence="2">
    <location>
        <begin position="4307"/>
        <end position="4333"/>
    </location>
</feature>
<gene>
    <name evidence="3" type="ORF">Cvel_1593.t2.CR1</name>
</gene>
<organism evidence="3">
    <name type="scientific">Chromera velia CCMP2878</name>
    <dbReference type="NCBI Taxonomy" id="1169474"/>
    <lineage>
        <taxon>Eukaryota</taxon>
        <taxon>Sar</taxon>
        <taxon>Alveolata</taxon>
        <taxon>Colpodellida</taxon>
        <taxon>Chromeraceae</taxon>
        <taxon>Chromera</taxon>
    </lineage>
</organism>
<feature type="compositionally biased region" description="Basic and acidic residues" evidence="2">
    <location>
        <begin position="4286"/>
        <end position="4296"/>
    </location>
</feature>
<feature type="region of interest" description="Disordered" evidence="2">
    <location>
        <begin position="1995"/>
        <end position="2103"/>
    </location>
</feature>
<feature type="coiled-coil region" evidence="1">
    <location>
        <begin position="1677"/>
        <end position="1704"/>
    </location>
</feature>
<feature type="region of interest" description="Disordered" evidence="2">
    <location>
        <begin position="2146"/>
        <end position="2169"/>
    </location>
</feature>
<feature type="compositionally biased region" description="Acidic residues" evidence="2">
    <location>
        <begin position="3777"/>
        <end position="3795"/>
    </location>
</feature>
<feature type="compositionally biased region" description="Pro residues" evidence="2">
    <location>
        <begin position="3405"/>
        <end position="3415"/>
    </location>
</feature>
<feature type="compositionally biased region" description="Pro residues" evidence="2">
    <location>
        <begin position="3901"/>
        <end position="3912"/>
    </location>
</feature>
<feature type="compositionally biased region" description="Low complexity" evidence="2">
    <location>
        <begin position="2847"/>
        <end position="2857"/>
    </location>
</feature>
<feature type="compositionally biased region" description="Low complexity" evidence="2">
    <location>
        <begin position="88"/>
        <end position="107"/>
    </location>
</feature>
<feature type="region of interest" description="Disordered" evidence="2">
    <location>
        <begin position="428"/>
        <end position="472"/>
    </location>
</feature>
<feature type="region of interest" description="Disordered" evidence="2">
    <location>
        <begin position="3041"/>
        <end position="3093"/>
    </location>
</feature>
<feature type="compositionally biased region" description="Pro residues" evidence="2">
    <location>
        <begin position="3642"/>
        <end position="3651"/>
    </location>
</feature>
<feature type="region of interest" description="Disordered" evidence="2">
    <location>
        <begin position="1841"/>
        <end position="1901"/>
    </location>
</feature>
<feature type="compositionally biased region" description="Low complexity" evidence="2">
    <location>
        <begin position="681"/>
        <end position="693"/>
    </location>
</feature>
<evidence type="ECO:0000313" key="3">
    <source>
        <dbReference type="EMBL" id="CUC10568.1"/>
    </source>
</evidence>
<feature type="region of interest" description="Disordered" evidence="2">
    <location>
        <begin position="3774"/>
        <end position="4249"/>
    </location>
</feature>
<proteinExistence type="predicted"/>
<feature type="region of interest" description="Disordered" evidence="2">
    <location>
        <begin position="2697"/>
        <end position="2724"/>
    </location>
</feature>
<feature type="compositionally biased region" description="Basic and acidic residues" evidence="2">
    <location>
        <begin position="532"/>
        <end position="555"/>
    </location>
</feature>
<feature type="region of interest" description="Disordered" evidence="2">
    <location>
        <begin position="2630"/>
        <end position="2667"/>
    </location>
</feature>
<feature type="compositionally biased region" description="Low complexity" evidence="2">
    <location>
        <begin position="4449"/>
        <end position="4459"/>
    </location>
</feature>
<dbReference type="VEuPathDB" id="CryptoDB:Cvel_1593"/>
<feature type="compositionally biased region" description="Polar residues" evidence="2">
    <location>
        <begin position="2978"/>
        <end position="2999"/>
    </location>
</feature>